<comment type="caution">
    <text evidence="3">The sequence shown here is derived from an EMBL/GenBank/DDBJ whole genome shotgun (WGS) entry which is preliminary data.</text>
</comment>
<evidence type="ECO:0000259" key="2">
    <source>
        <dbReference type="Pfam" id="PF07179"/>
    </source>
</evidence>
<dbReference type="Proteomes" id="UP000639051">
    <property type="component" value="Unassembled WGS sequence"/>
</dbReference>
<dbReference type="InterPro" id="IPR009839">
    <property type="entry name" value="SseB_N"/>
</dbReference>
<name>A0ABS1K5X8_9MICC</name>
<protein>
    <submittedName>
        <fullName evidence="3">SseB family protein</fullName>
    </submittedName>
</protein>
<proteinExistence type="predicted"/>
<dbReference type="Pfam" id="PF07179">
    <property type="entry name" value="SseB"/>
    <property type="match status" value="1"/>
</dbReference>
<reference evidence="3 4" key="1">
    <citation type="submission" date="2021-01" db="EMBL/GenBank/DDBJ databases">
        <title>Genome public.</title>
        <authorList>
            <person name="Liu C."/>
            <person name="Sun Q."/>
        </authorList>
    </citation>
    <scope>NUCLEOTIDE SEQUENCE [LARGE SCALE GENOMIC DNA]</scope>
    <source>
        <strain evidence="3 4">JC656</strain>
    </source>
</reference>
<evidence type="ECO:0000256" key="1">
    <source>
        <dbReference type="SAM" id="MobiDB-lite"/>
    </source>
</evidence>
<feature type="region of interest" description="Disordered" evidence="1">
    <location>
        <begin position="132"/>
        <end position="151"/>
    </location>
</feature>
<keyword evidence="4" id="KW-1185">Reference proteome</keyword>
<evidence type="ECO:0000313" key="3">
    <source>
        <dbReference type="EMBL" id="MBL0705701.1"/>
    </source>
</evidence>
<organism evidence="3 4">
    <name type="scientific">Sinomonas cellulolyticus</name>
    <dbReference type="NCBI Taxonomy" id="2801916"/>
    <lineage>
        <taxon>Bacteria</taxon>
        <taxon>Bacillati</taxon>
        <taxon>Actinomycetota</taxon>
        <taxon>Actinomycetes</taxon>
        <taxon>Micrococcales</taxon>
        <taxon>Micrococcaceae</taxon>
        <taxon>Sinomonas</taxon>
    </lineage>
</organism>
<gene>
    <name evidence="3" type="ORF">JJE72_09300</name>
</gene>
<evidence type="ECO:0000313" key="4">
    <source>
        <dbReference type="Proteomes" id="UP000639051"/>
    </source>
</evidence>
<feature type="domain" description="SseB protein N-terminal" evidence="2">
    <location>
        <begin position="13"/>
        <end position="126"/>
    </location>
</feature>
<feature type="region of interest" description="Disordered" evidence="1">
    <location>
        <begin position="1"/>
        <end position="27"/>
    </location>
</feature>
<sequence>MPPHLDPAPLTELEESLRTASSGSEDDGQRSVLLFLNSIVCLLVPEPVPGETEFVEPLVLTNAEGDPVVAAFTHRQRIRPDFLEHAPTVVETQGAVLLQNLGTELGLVLNPGSAYGFELSREHVAAVLRDFRPAEPGDDLTGDTPGTSAGE</sequence>
<accession>A0ABS1K5X8</accession>
<dbReference type="EMBL" id="JAERRC010000022">
    <property type="protein sequence ID" value="MBL0705701.1"/>
    <property type="molecule type" value="Genomic_DNA"/>
</dbReference>